<dbReference type="GeneID" id="34523218"/>
<accession>W6MVA1</accession>
<dbReference type="GO" id="GO:1990023">
    <property type="term" value="C:mitotic spindle midzone"/>
    <property type="evidence" value="ECO:0007669"/>
    <property type="project" value="TreeGrafter"/>
</dbReference>
<evidence type="ECO:0000313" key="3">
    <source>
        <dbReference type="Proteomes" id="UP000019384"/>
    </source>
</evidence>
<evidence type="ECO:0000313" key="2">
    <source>
        <dbReference type="EMBL" id="CDK29847.1"/>
    </source>
</evidence>
<dbReference type="PANTHER" id="PTHR19321:SF41">
    <property type="entry name" value="FASCETTO-RELATED"/>
    <property type="match status" value="1"/>
</dbReference>
<organism evidence="2 3">
    <name type="scientific">Kuraishia capsulata CBS 1993</name>
    <dbReference type="NCBI Taxonomy" id="1382522"/>
    <lineage>
        <taxon>Eukaryota</taxon>
        <taxon>Fungi</taxon>
        <taxon>Dikarya</taxon>
        <taxon>Ascomycota</taxon>
        <taxon>Saccharomycotina</taxon>
        <taxon>Pichiomycetes</taxon>
        <taxon>Pichiales</taxon>
        <taxon>Pichiaceae</taxon>
        <taxon>Kuraishia</taxon>
    </lineage>
</organism>
<dbReference type="Gene3D" id="1.20.58.1520">
    <property type="match status" value="1"/>
</dbReference>
<dbReference type="Proteomes" id="UP000019384">
    <property type="component" value="Unassembled WGS sequence"/>
</dbReference>
<dbReference type="Pfam" id="PF03999">
    <property type="entry name" value="MAP65_ASE1"/>
    <property type="match status" value="1"/>
</dbReference>
<feature type="region of interest" description="Disordered" evidence="1">
    <location>
        <begin position="616"/>
        <end position="688"/>
    </location>
</feature>
<feature type="compositionally biased region" description="Basic and acidic residues" evidence="1">
    <location>
        <begin position="726"/>
        <end position="737"/>
    </location>
</feature>
<feature type="region of interest" description="Disordered" evidence="1">
    <location>
        <begin position="720"/>
        <end position="757"/>
    </location>
</feature>
<dbReference type="HOGENOM" id="CLU_355671_0_0_1"/>
<dbReference type="RefSeq" id="XP_022461830.1">
    <property type="nucleotide sequence ID" value="XM_022603074.1"/>
</dbReference>
<feature type="compositionally biased region" description="Polar residues" evidence="1">
    <location>
        <begin position="628"/>
        <end position="645"/>
    </location>
</feature>
<sequence>MLCPFWNNVNRIKEFRYKRTWWFLDSTGNSILTRYPSDIDTMSSMDSLHALGVQFTPAELAKLKAVLFPEEPLESTKRPKDKDKQLRVVSDSKIQIRIPEEPRLPVDEFVKKVETLNCSILETAEIIGDKSDYVSQVQSAIIEALTGFSAQIEEEKNKLDEAILKKLDNCIQMHDILEGYNLELMMEPTSQRVSRLLHKCQSSSAKITTVIPYLEEDGKLCKFYEDICLFENSFTPIFKEKAMVFGQKCHEFWSWVSIVFDYKPRNAKLVSILPNAELSETLANSESNSFIDVAEYLPSLVAMSPLIVSEVEEEINAVIRFAQDRTQELAKISEGIMRLYNALDFPVHEQDSRVVYLLELAVECPRLDASTLLGVNETVGLSRRAIDELQQIELGLKQQKAEKELKLQALKEKCMNFWSILDEDEEYVGQFMRNNNDLSDKAIHNFELEIERLQVLKMKHISKFIKQARTKIQQYWDALMYSEDQRRSFGPFWLNQDHDFTEELLQVHETEILNLRDRMAVLQPILESIAELQVLLEEKAQLEQSCKDPNRLRQRNSFKILREEERTRERLKVLLPKTTNGLRDLLVEYESDNGYPFTVDGQSYLVKLEQIEAESGINGNPLRRSTRSRQTPVRPNSNTRTTRSMSAPRMGSSAPPTSARSSSVAKQPRRTNSATRTMSDPFLSRSVSPIRRNLNNSKATLTFTNNTTLRPASALSPIKSEGAIYQDRKPIRGDSPSRLRPPSASVLRSRQRREQDKENEIMTLSPVKPTLKMKASVRSMAAPEILSSDDEDDAHNHNTAGATFRPVLSAVSSNWANSEY</sequence>
<reference evidence="2" key="2">
    <citation type="submission" date="2014-02" db="EMBL/GenBank/DDBJ databases">
        <title>Complete DNA sequence of /Kuraishia capsulata/ illustrates novel genomic features among budding yeasts (/Saccharomycotina/).</title>
        <authorList>
            <person name="Morales L."/>
            <person name="Noel B."/>
            <person name="Porcel B."/>
            <person name="Marcet-Houben M."/>
            <person name="Hullo M-F."/>
            <person name="Sacerdot C."/>
            <person name="Tekaia F."/>
            <person name="Leh-Louis V."/>
            <person name="Despons L."/>
            <person name="Khanna V."/>
            <person name="Aury J-M."/>
            <person name="Barbe V."/>
            <person name="Couloux A."/>
            <person name="Labadie K."/>
            <person name="Pelletier E."/>
            <person name="Souciet J-L."/>
            <person name="Boekhout T."/>
            <person name="Gabaldon T."/>
            <person name="Wincker P."/>
            <person name="Dujon B."/>
        </authorList>
    </citation>
    <scope>NUCLEOTIDE SEQUENCE</scope>
    <source>
        <strain evidence="2">CBS 1993</strain>
    </source>
</reference>
<protein>
    <submittedName>
        <fullName evidence="2">Uncharacterized protein</fullName>
    </submittedName>
</protein>
<feature type="compositionally biased region" description="Low complexity" evidence="1">
    <location>
        <begin position="652"/>
        <end position="663"/>
    </location>
</feature>
<gene>
    <name evidence="2" type="ORF">KUCA_T00005841001</name>
</gene>
<keyword evidence="3" id="KW-1185">Reference proteome</keyword>
<reference evidence="2" key="1">
    <citation type="submission" date="2013-12" db="EMBL/GenBank/DDBJ databases">
        <authorList>
            <person name="Genoscope - CEA"/>
        </authorList>
    </citation>
    <scope>NUCLEOTIDE SEQUENCE</scope>
    <source>
        <strain evidence="2">CBS 1993</strain>
    </source>
</reference>
<dbReference type="GO" id="GO:0051256">
    <property type="term" value="P:mitotic spindle midzone assembly"/>
    <property type="evidence" value="ECO:0007669"/>
    <property type="project" value="TreeGrafter"/>
</dbReference>
<dbReference type="PANTHER" id="PTHR19321">
    <property type="entry name" value="PROTEIN REGULATOR OF CYTOKINESIS 1 PRC1-RELATED"/>
    <property type="match status" value="1"/>
</dbReference>
<evidence type="ECO:0000256" key="1">
    <source>
        <dbReference type="SAM" id="MobiDB-lite"/>
    </source>
</evidence>
<feature type="region of interest" description="Disordered" evidence="1">
    <location>
        <begin position="784"/>
        <end position="803"/>
    </location>
</feature>
<dbReference type="OrthoDB" id="642895at2759"/>
<dbReference type="InterPro" id="IPR007145">
    <property type="entry name" value="MAP65_Ase1_PRC1"/>
</dbReference>
<dbReference type="AlphaFoldDB" id="W6MVA1"/>
<dbReference type="STRING" id="1382522.W6MVA1"/>
<name>W6MVA1_9ASCO</name>
<dbReference type="EMBL" id="HG793131">
    <property type="protein sequence ID" value="CDK29847.1"/>
    <property type="molecule type" value="Genomic_DNA"/>
</dbReference>
<dbReference type="GO" id="GO:0008017">
    <property type="term" value="F:microtubule binding"/>
    <property type="evidence" value="ECO:0007669"/>
    <property type="project" value="InterPro"/>
</dbReference>
<proteinExistence type="predicted"/>
<dbReference type="GO" id="GO:0005737">
    <property type="term" value="C:cytoplasm"/>
    <property type="evidence" value="ECO:0007669"/>
    <property type="project" value="TreeGrafter"/>
</dbReference>